<keyword evidence="2" id="KW-1185">Reference proteome</keyword>
<dbReference type="EMBL" id="LKCW01000008">
    <property type="protein sequence ID" value="KPM45390.1"/>
    <property type="molecule type" value="Genomic_DNA"/>
</dbReference>
<gene>
    <name evidence="1" type="ORF">AK830_g1191</name>
</gene>
<dbReference type="STRING" id="78410.A0A0P7BFJ4"/>
<evidence type="ECO:0000313" key="1">
    <source>
        <dbReference type="EMBL" id="KPM45390.1"/>
    </source>
</evidence>
<protein>
    <recommendedName>
        <fullName evidence="3">Arrestin-like N-terminal domain-containing protein</fullName>
    </recommendedName>
</protein>
<dbReference type="PANTHER" id="PTHR31904">
    <property type="entry name" value="BYPASS OF STOP CODON PROTEIN 5-RELATED"/>
    <property type="match status" value="1"/>
</dbReference>
<accession>A0A0P7BFJ4</accession>
<dbReference type="PANTHER" id="PTHR31904:SF1">
    <property type="entry name" value="BYPASS OF STOP CODON PROTEIN 5-RELATED"/>
    <property type="match status" value="1"/>
</dbReference>
<name>A0A0P7BFJ4_9HYPO</name>
<sequence>MSIKADISWLGLRHGRASSIGIEVNDHFESKIYTSGSTISGHAVVSPLKDVHFDTFEVCFTGKASTRIDLLRPYPIPASRTFLRPHMPIPQGTLPKSSTFEAGRTYRIPFTFVVPSQLAASSCSHECGPTVQEQHLRLLPTMGLWESDDQVPETVQVEYSINALVFQDKADPARIELPQGFRRLKILPLVPEELPLHILPEDKQYRLVQTKMIRQNLFSSRSGKLRVEVSQPRSVEVSLGTLSSTGSSITVDLKFTPTSTDVVPPDIHVVSAKIQSATHYSVTHMSRFPNLGNAPENQLCLVVTYSKSYSVTTEHPGGVDWDQY</sequence>
<evidence type="ECO:0000313" key="2">
    <source>
        <dbReference type="Proteomes" id="UP000050424"/>
    </source>
</evidence>
<comment type="caution">
    <text evidence="1">The sequence shown here is derived from an EMBL/GenBank/DDBJ whole genome shotgun (WGS) entry which is preliminary data.</text>
</comment>
<dbReference type="OrthoDB" id="2283785at2759"/>
<evidence type="ECO:0008006" key="3">
    <source>
        <dbReference type="Google" id="ProtNLM"/>
    </source>
</evidence>
<proteinExistence type="predicted"/>
<dbReference type="AlphaFoldDB" id="A0A0P7BFJ4"/>
<dbReference type="Gene3D" id="2.60.40.640">
    <property type="match status" value="1"/>
</dbReference>
<reference evidence="1 2" key="1">
    <citation type="submission" date="2015-09" db="EMBL/GenBank/DDBJ databases">
        <title>Draft genome of a European isolate of the apple canker pathogen Neonectria ditissima.</title>
        <authorList>
            <person name="Gomez-Cortecero A."/>
            <person name="Harrison R.J."/>
            <person name="Armitage A.D."/>
        </authorList>
    </citation>
    <scope>NUCLEOTIDE SEQUENCE [LARGE SCALE GENOMIC DNA]</scope>
    <source>
        <strain evidence="1 2">R09/05</strain>
    </source>
</reference>
<dbReference type="InterPro" id="IPR014752">
    <property type="entry name" value="Arrestin-like_C"/>
</dbReference>
<organism evidence="1 2">
    <name type="scientific">Neonectria ditissima</name>
    <dbReference type="NCBI Taxonomy" id="78410"/>
    <lineage>
        <taxon>Eukaryota</taxon>
        <taxon>Fungi</taxon>
        <taxon>Dikarya</taxon>
        <taxon>Ascomycota</taxon>
        <taxon>Pezizomycotina</taxon>
        <taxon>Sordariomycetes</taxon>
        <taxon>Hypocreomycetidae</taxon>
        <taxon>Hypocreales</taxon>
        <taxon>Nectriaceae</taxon>
        <taxon>Neonectria</taxon>
    </lineage>
</organism>
<dbReference type="InterPro" id="IPR039634">
    <property type="entry name" value="Bul1-like"/>
</dbReference>
<dbReference type="Proteomes" id="UP000050424">
    <property type="component" value="Unassembled WGS sequence"/>
</dbReference>